<dbReference type="RefSeq" id="WP_159406996.1">
    <property type="nucleotide sequence ID" value="NZ_CP033326.1"/>
</dbReference>
<evidence type="ECO:0000313" key="1">
    <source>
        <dbReference type="EMBL" id="WDM73196.1"/>
    </source>
</evidence>
<proteinExistence type="predicted"/>
<evidence type="ECO:0000313" key="2">
    <source>
        <dbReference type="Proteomes" id="UP001214201"/>
    </source>
</evidence>
<reference evidence="1 2" key="1">
    <citation type="submission" date="2021-08" db="EMBL/GenBank/DDBJ databases">
        <title>Genome sequences of Xanthomonas cucurbitae isolates from 5 Midwestern US states.</title>
        <authorList>
            <person name="Hind S.R."/>
        </authorList>
    </citation>
    <scope>NUCLEOTIDE SEQUENCE [LARGE SCALE GENOMIC DNA]</scope>
    <source>
        <strain evidence="1 2">OH_261</strain>
    </source>
</reference>
<accession>A0ABY7YH35</accession>
<evidence type="ECO:0008006" key="3">
    <source>
        <dbReference type="Google" id="ProtNLM"/>
    </source>
</evidence>
<organism evidence="1 2">
    <name type="scientific">Xanthomonas cucurbitae</name>
    <dbReference type="NCBI Taxonomy" id="56453"/>
    <lineage>
        <taxon>Bacteria</taxon>
        <taxon>Pseudomonadati</taxon>
        <taxon>Pseudomonadota</taxon>
        <taxon>Gammaproteobacteria</taxon>
        <taxon>Lysobacterales</taxon>
        <taxon>Lysobacteraceae</taxon>
        <taxon>Xanthomonas</taxon>
    </lineage>
</organism>
<protein>
    <recommendedName>
        <fullName evidence="3">Methyltransferase</fullName>
    </recommendedName>
</protein>
<sequence>MKSLLTPGGALLCTDSLSEALHDSAKKNEASIINEIFRKASILIRLFKF</sequence>
<gene>
    <name evidence="1" type="ORF">K6978_08875</name>
</gene>
<dbReference type="EMBL" id="CP082214">
    <property type="protein sequence ID" value="WDM73196.1"/>
    <property type="molecule type" value="Genomic_DNA"/>
</dbReference>
<keyword evidence="2" id="KW-1185">Reference proteome</keyword>
<dbReference type="Proteomes" id="UP001214201">
    <property type="component" value="Chromosome"/>
</dbReference>
<name>A0ABY7YH35_9XANT</name>